<dbReference type="GO" id="GO:0008270">
    <property type="term" value="F:zinc ion binding"/>
    <property type="evidence" value="ECO:0007669"/>
    <property type="project" value="InterPro"/>
</dbReference>
<proteinExistence type="predicted"/>
<keyword evidence="1" id="KW-0539">Nucleus</keyword>
<dbReference type="InterPro" id="IPR036864">
    <property type="entry name" value="Zn2-C6_fun-type_DNA-bd_sf"/>
</dbReference>
<dbReference type="InterPro" id="IPR001138">
    <property type="entry name" value="Zn2Cys6_DnaBD"/>
</dbReference>
<dbReference type="EMBL" id="KV428005">
    <property type="protein sequence ID" value="KZT43973.1"/>
    <property type="molecule type" value="Genomic_DNA"/>
</dbReference>
<dbReference type="PANTHER" id="PTHR31668">
    <property type="entry name" value="GLUCOSE TRANSPORT TRANSCRIPTION REGULATOR RGT1-RELATED-RELATED"/>
    <property type="match status" value="1"/>
</dbReference>
<evidence type="ECO:0000313" key="5">
    <source>
        <dbReference type="Proteomes" id="UP000076798"/>
    </source>
</evidence>
<dbReference type="InterPro" id="IPR050797">
    <property type="entry name" value="Carb_Metab_Trans_Reg"/>
</dbReference>
<feature type="region of interest" description="Disordered" evidence="2">
    <location>
        <begin position="746"/>
        <end position="773"/>
    </location>
</feature>
<reference evidence="4 5" key="1">
    <citation type="journal article" date="2016" name="Mol. Biol. Evol.">
        <title>Comparative Genomics of Early-Diverging Mushroom-Forming Fungi Provides Insights into the Origins of Lignocellulose Decay Capabilities.</title>
        <authorList>
            <person name="Nagy L.G."/>
            <person name="Riley R."/>
            <person name="Tritt A."/>
            <person name="Adam C."/>
            <person name="Daum C."/>
            <person name="Floudas D."/>
            <person name="Sun H."/>
            <person name="Yadav J.S."/>
            <person name="Pangilinan J."/>
            <person name="Larsson K.H."/>
            <person name="Matsuura K."/>
            <person name="Barry K."/>
            <person name="Labutti K."/>
            <person name="Kuo R."/>
            <person name="Ohm R.A."/>
            <person name="Bhattacharya S.S."/>
            <person name="Shirouzu T."/>
            <person name="Yoshinaga Y."/>
            <person name="Martin F.M."/>
            <person name="Grigoriev I.V."/>
            <person name="Hibbett D.S."/>
        </authorList>
    </citation>
    <scope>NUCLEOTIDE SEQUENCE [LARGE SCALE GENOMIC DNA]</scope>
    <source>
        <strain evidence="4 5">HHB10207 ss-3</strain>
    </source>
</reference>
<evidence type="ECO:0000259" key="3">
    <source>
        <dbReference type="PROSITE" id="PS50048"/>
    </source>
</evidence>
<keyword evidence="5" id="KW-1185">Reference proteome</keyword>
<feature type="domain" description="Zn(2)-C6 fungal-type" evidence="3">
    <location>
        <begin position="26"/>
        <end position="67"/>
    </location>
</feature>
<feature type="compositionally biased region" description="Polar residues" evidence="2">
    <location>
        <begin position="607"/>
        <end position="618"/>
    </location>
</feature>
<gene>
    <name evidence="4" type="ORF">SISSUDRAFT_1039230</name>
</gene>
<name>A0A166IQR5_9AGAM</name>
<dbReference type="Proteomes" id="UP000076798">
    <property type="component" value="Unassembled WGS sequence"/>
</dbReference>
<dbReference type="GO" id="GO:0000981">
    <property type="term" value="F:DNA-binding transcription factor activity, RNA polymerase II-specific"/>
    <property type="evidence" value="ECO:0007669"/>
    <property type="project" value="InterPro"/>
</dbReference>
<sequence length="785" mass="85427">MPPRSAHPAPHSQKRSSKSNRQQFSACGACRMRRVRCDLKDTIDAALDPTLPPSCTNCTERGLKCVDEFADVKAVKLLRRGRRLQQVEARYGKQPDRGSTSPKSAASCSTLAPVLIPKLTPEFFTSSFFRRFHIQRPIIEPAEFSARYLDHLAGNTSALGEPGLIIGHLLYVWAASYGIDESGHEAPHGGPEGLKNRKALCNEMLKEILHLIDIHGILRKPTWDGVRVLLLVMPLTEDVQSPMDRLAMYEATVSQVYTLCSLASVSSVNSGQGDYVDALVRARIYWYTHVHEGITTGLRGGRLLLGDDDLSTFEASLPIIGSQAVSRAALNYTFVYRYAAAPIHLSSACRKVHAALTGPKARSRPEVDEELLKAAWEALERSWEEFEALRQIGSVGIAQPEDTDRFVSGWQIFIFECLNIIRDALKLRLVSAANTPSLSSVTSPPGSPVESTLEKTNRLHTISEAKCHDLVRTVCDVIRRHLGTSFFAYDASLTRDGVFFASFLLARELGSEDDVHICLQALSEMRWAFSKSEERENTLKMVWDTRRHSEIQGQVGVMAGGSQRDGSLSPFSNSSNFDGSQHARQSAPRSRLPSPIVVPQTDGVESGPSTGDGQWATASSSSSSMSGSSPHVMGSPPFASLSPTLVADVPTDLSRSGGTISPETLHGHSLSAAQAVPVSPLALTHARPSTTLAQSPFTSYVPGMEHFGYPAIGNHHTHPHHDLGSPQFPNPATGGADFFSAGSEVGYNPGRTTESEGARDTGSPHTDSGFPVYQHYPGSEFYFQQ</sequence>
<evidence type="ECO:0000256" key="1">
    <source>
        <dbReference type="ARBA" id="ARBA00023242"/>
    </source>
</evidence>
<organism evidence="4 5">
    <name type="scientific">Sistotremastrum suecicum HHB10207 ss-3</name>
    <dbReference type="NCBI Taxonomy" id="1314776"/>
    <lineage>
        <taxon>Eukaryota</taxon>
        <taxon>Fungi</taxon>
        <taxon>Dikarya</taxon>
        <taxon>Basidiomycota</taxon>
        <taxon>Agaricomycotina</taxon>
        <taxon>Agaricomycetes</taxon>
        <taxon>Sistotremastrales</taxon>
        <taxon>Sistotremastraceae</taxon>
        <taxon>Sistotremastrum</taxon>
    </lineage>
</organism>
<dbReference type="Gene3D" id="4.10.240.10">
    <property type="entry name" value="Zn(2)-C6 fungal-type DNA-binding domain"/>
    <property type="match status" value="1"/>
</dbReference>
<protein>
    <recommendedName>
        <fullName evidence="3">Zn(2)-C6 fungal-type domain-containing protein</fullName>
    </recommendedName>
</protein>
<dbReference type="AlphaFoldDB" id="A0A166IQR5"/>
<accession>A0A166IQR5</accession>
<evidence type="ECO:0000313" key="4">
    <source>
        <dbReference type="EMBL" id="KZT43973.1"/>
    </source>
</evidence>
<dbReference type="SUPFAM" id="SSF57701">
    <property type="entry name" value="Zn2/Cys6 DNA-binding domain"/>
    <property type="match status" value="1"/>
</dbReference>
<feature type="region of interest" description="Disordered" evidence="2">
    <location>
        <begin position="553"/>
        <end position="639"/>
    </location>
</feature>
<dbReference type="CDD" id="cd00067">
    <property type="entry name" value="GAL4"/>
    <property type="match status" value="1"/>
</dbReference>
<dbReference type="SMART" id="SM00066">
    <property type="entry name" value="GAL4"/>
    <property type="match status" value="1"/>
</dbReference>
<dbReference type="OrthoDB" id="3263880at2759"/>
<dbReference type="PROSITE" id="PS50048">
    <property type="entry name" value="ZN2_CY6_FUNGAL_2"/>
    <property type="match status" value="1"/>
</dbReference>
<feature type="compositionally biased region" description="Polar residues" evidence="2">
    <location>
        <begin position="564"/>
        <end position="588"/>
    </location>
</feature>
<evidence type="ECO:0000256" key="2">
    <source>
        <dbReference type="SAM" id="MobiDB-lite"/>
    </source>
</evidence>
<feature type="compositionally biased region" description="Low complexity" evidence="2">
    <location>
        <begin position="619"/>
        <end position="629"/>
    </location>
</feature>
<dbReference type="STRING" id="1314776.A0A166IQR5"/>
<feature type="region of interest" description="Disordered" evidence="2">
    <location>
        <begin position="1"/>
        <end position="23"/>
    </location>
</feature>